<name>D9PKH6_9ZZZZ</name>
<reference evidence="1" key="1">
    <citation type="submission" date="2010-07" db="EMBL/GenBank/DDBJ databases">
        <authorList>
            <consortium name="CONSOLIDER consortium CSD2007-00005"/>
            <person name="Guazzaroni M.-E."/>
            <person name="Richter M."/>
            <person name="Garcia-Salamanca A."/>
            <person name="Yarza P."/>
            <person name="Ferrer M."/>
        </authorList>
    </citation>
    <scope>NUCLEOTIDE SEQUENCE</scope>
</reference>
<evidence type="ECO:0000313" key="1">
    <source>
        <dbReference type="EMBL" id="EFK95941.1"/>
    </source>
</evidence>
<dbReference type="AlphaFoldDB" id="D9PKH6"/>
<accession>D9PKH6</accession>
<comment type="caution">
    <text evidence="1">The sequence shown here is derived from an EMBL/GenBank/DDBJ whole genome shotgun (WGS) entry which is preliminary data.</text>
</comment>
<gene>
    <name evidence="1" type="ORF">LDC_2043</name>
</gene>
<organism evidence="1">
    <name type="scientific">sediment metagenome</name>
    <dbReference type="NCBI Taxonomy" id="749907"/>
    <lineage>
        <taxon>unclassified sequences</taxon>
        <taxon>metagenomes</taxon>
        <taxon>ecological metagenomes</taxon>
    </lineage>
</organism>
<reference evidence="1" key="2">
    <citation type="journal article" date="2011" name="Microb. Ecol.">
        <title>Taxonomic and Functional Metagenomic Profiling of the Microbial Community in the Anoxic Sediment of a Sub-saline Shallow Lake (Laguna de Carrizo, Central Spain).</title>
        <authorList>
            <person name="Ferrer M."/>
            <person name="Guazzaroni M.E."/>
            <person name="Richter M."/>
            <person name="Garcia-Salamanca A."/>
            <person name="Yarza P."/>
            <person name="Suarez-Suarez A."/>
            <person name="Solano J."/>
            <person name="Alcaide M."/>
            <person name="van Dillewijn P."/>
            <person name="Molina-Henares M.A."/>
            <person name="Lopez-Cortes N."/>
            <person name="Al-Ramahi Y."/>
            <person name="Guerrero C."/>
            <person name="Acosta A."/>
            <person name="de Eugenio L.I."/>
            <person name="Martinez V."/>
            <person name="Marques S."/>
            <person name="Rojo F."/>
            <person name="Santero E."/>
            <person name="Genilloud O."/>
            <person name="Perez-Perez J."/>
            <person name="Rossello-Mora R."/>
            <person name="Ramos J.L."/>
        </authorList>
    </citation>
    <scope>NUCLEOTIDE SEQUENCE</scope>
</reference>
<feature type="non-terminal residue" evidence="1">
    <location>
        <position position="73"/>
    </location>
</feature>
<dbReference type="EMBL" id="ADZX01000607">
    <property type="protein sequence ID" value="EFK95941.1"/>
    <property type="molecule type" value="Genomic_DNA"/>
</dbReference>
<sequence>MSGLHGQVDIEGETVATRAGYRHCAANRRQALAHAAQAIAGAYRIGAATIVARAQMQAARIAPHAQLQFTGIG</sequence>
<protein>
    <submittedName>
        <fullName evidence="1">Uncharacterized protein</fullName>
    </submittedName>
</protein>
<proteinExistence type="predicted"/>